<protein>
    <submittedName>
        <fullName evidence="2">Uncharacterized protein</fullName>
    </submittedName>
</protein>
<keyword evidence="1" id="KW-1133">Transmembrane helix</keyword>
<reference evidence="2 3" key="1">
    <citation type="submission" date="2014-04" db="EMBL/GenBank/DDBJ databases">
        <authorList>
            <consortium name="DOE Joint Genome Institute"/>
            <person name="Kuo A."/>
            <person name="Kohler A."/>
            <person name="Nagy L.G."/>
            <person name="Floudas D."/>
            <person name="Copeland A."/>
            <person name="Barry K.W."/>
            <person name="Cichocki N."/>
            <person name="Veneault-Fourrey C."/>
            <person name="LaButti K."/>
            <person name="Lindquist E.A."/>
            <person name="Lipzen A."/>
            <person name="Lundell T."/>
            <person name="Morin E."/>
            <person name="Murat C."/>
            <person name="Sun H."/>
            <person name="Tunlid A."/>
            <person name="Henrissat B."/>
            <person name="Grigoriev I.V."/>
            <person name="Hibbett D.S."/>
            <person name="Martin F."/>
            <person name="Nordberg H.P."/>
            <person name="Cantor M.N."/>
            <person name="Hua S.X."/>
        </authorList>
    </citation>
    <scope>NUCLEOTIDE SEQUENCE [LARGE SCALE GENOMIC DNA]</scope>
    <source>
        <strain evidence="2 3">Foug A</strain>
    </source>
</reference>
<dbReference type="HOGENOM" id="CLU_2795438_0_0_1"/>
<reference evidence="3" key="2">
    <citation type="submission" date="2015-01" db="EMBL/GenBank/DDBJ databases">
        <title>Evolutionary Origins and Diversification of the Mycorrhizal Mutualists.</title>
        <authorList>
            <consortium name="DOE Joint Genome Institute"/>
            <consortium name="Mycorrhizal Genomics Consortium"/>
            <person name="Kohler A."/>
            <person name="Kuo A."/>
            <person name="Nagy L.G."/>
            <person name="Floudas D."/>
            <person name="Copeland A."/>
            <person name="Barry K.W."/>
            <person name="Cichocki N."/>
            <person name="Veneault-Fourrey C."/>
            <person name="LaButti K."/>
            <person name="Lindquist E.A."/>
            <person name="Lipzen A."/>
            <person name="Lundell T."/>
            <person name="Morin E."/>
            <person name="Murat C."/>
            <person name="Riley R."/>
            <person name="Ohm R."/>
            <person name="Sun H."/>
            <person name="Tunlid A."/>
            <person name="Henrissat B."/>
            <person name="Grigoriev I.V."/>
            <person name="Hibbett D.S."/>
            <person name="Martin F."/>
        </authorList>
    </citation>
    <scope>NUCLEOTIDE SEQUENCE [LARGE SCALE GENOMIC DNA]</scope>
    <source>
        <strain evidence="3">Foug A</strain>
    </source>
</reference>
<dbReference type="InParanoid" id="A0A0C2ZIM2"/>
<dbReference type="Proteomes" id="UP000053989">
    <property type="component" value="Unassembled WGS sequence"/>
</dbReference>
<feature type="transmembrane region" description="Helical" evidence="1">
    <location>
        <begin position="47"/>
        <end position="64"/>
    </location>
</feature>
<name>A0A0C2ZIM2_9AGAM</name>
<keyword evidence="1" id="KW-0472">Membrane</keyword>
<sequence>MRTRSTSLRLQKDGDRRMHCNLSEDNLARTGAPHCLGQEVRRGFIRPCYPCFAVSLLVWIPFLWQCAL</sequence>
<accession>A0A0C2ZIM2</accession>
<dbReference type="EMBL" id="KN822206">
    <property type="protein sequence ID" value="KIM52587.1"/>
    <property type="molecule type" value="Genomic_DNA"/>
</dbReference>
<gene>
    <name evidence="2" type="ORF">SCLCIDRAFT_1223600</name>
</gene>
<keyword evidence="3" id="KW-1185">Reference proteome</keyword>
<evidence type="ECO:0000313" key="2">
    <source>
        <dbReference type="EMBL" id="KIM52587.1"/>
    </source>
</evidence>
<keyword evidence="1" id="KW-0812">Transmembrane</keyword>
<evidence type="ECO:0000313" key="3">
    <source>
        <dbReference type="Proteomes" id="UP000053989"/>
    </source>
</evidence>
<dbReference type="AlphaFoldDB" id="A0A0C2ZIM2"/>
<organism evidence="2 3">
    <name type="scientific">Scleroderma citrinum Foug A</name>
    <dbReference type="NCBI Taxonomy" id="1036808"/>
    <lineage>
        <taxon>Eukaryota</taxon>
        <taxon>Fungi</taxon>
        <taxon>Dikarya</taxon>
        <taxon>Basidiomycota</taxon>
        <taxon>Agaricomycotina</taxon>
        <taxon>Agaricomycetes</taxon>
        <taxon>Agaricomycetidae</taxon>
        <taxon>Boletales</taxon>
        <taxon>Sclerodermatineae</taxon>
        <taxon>Sclerodermataceae</taxon>
        <taxon>Scleroderma</taxon>
    </lineage>
</organism>
<proteinExistence type="predicted"/>
<evidence type="ECO:0000256" key="1">
    <source>
        <dbReference type="SAM" id="Phobius"/>
    </source>
</evidence>